<organism evidence="7 8">
    <name type="scientific">Pseudopithomyces chartarum</name>
    <dbReference type="NCBI Taxonomy" id="1892770"/>
    <lineage>
        <taxon>Eukaryota</taxon>
        <taxon>Fungi</taxon>
        <taxon>Dikarya</taxon>
        <taxon>Ascomycota</taxon>
        <taxon>Pezizomycotina</taxon>
        <taxon>Dothideomycetes</taxon>
        <taxon>Pleosporomycetidae</taxon>
        <taxon>Pleosporales</taxon>
        <taxon>Massarineae</taxon>
        <taxon>Didymosphaeriaceae</taxon>
        <taxon>Pseudopithomyces</taxon>
    </lineage>
</organism>
<feature type="compositionally biased region" description="Polar residues" evidence="5">
    <location>
        <begin position="427"/>
        <end position="442"/>
    </location>
</feature>
<keyword evidence="4 6" id="KW-0472">Membrane</keyword>
<dbReference type="InterPro" id="IPR002523">
    <property type="entry name" value="MgTranspt_CorA/ZnTranspt_ZntB"/>
</dbReference>
<dbReference type="Gene3D" id="1.20.58.340">
    <property type="entry name" value="Magnesium transport protein CorA, transmembrane region"/>
    <property type="match status" value="1"/>
</dbReference>
<dbReference type="SUPFAM" id="SSF144083">
    <property type="entry name" value="Magnesium transport protein CorA, transmembrane region"/>
    <property type="match status" value="1"/>
</dbReference>
<evidence type="ECO:0000256" key="4">
    <source>
        <dbReference type="ARBA" id="ARBA00023136"/>
    </source>
</evidence>
<protein>
    <submittedName>
        <fullName evidence="7">Uncharacterized protein</fullName>
    </submittedName>
</protein>
<keyword evidence="8" id="KW-1185">Reference proteome</keyword>
<keyword evidence="2 6" id="KW-0812">Transmembrane</keyword>
<comment type="subcellular location">
    <subcellularLocation>
        <location evidence="1">Membrane</location>
        <topology evidence="1">Multi-pass membrane protein</topology>
    </subcellularLocation>
</comment>
<sequence length="449" mass="51173">MFDDYDARLRENGRYFGRETVIGNGNEIIEVFGQDVAVEKRFREESIAENTIESWLHKYDTVITKPLLRVFVCAPEHHTSDAEVIALPFSCAILQAIRSKWHLPSEFLRMLLSTMPIKAKFSIVDSATKSEGVMLRGGRSKDWNYCVATTRCPTTGIVNCFVHGLQADEIKDMKRCLQKSTNFANHIMLLPLILVEWKIHYFAVLLEKRAQYLASVEKETGLIHGAADNDLNPMLSPQQRFARLEEIDFDQITQKLTGLLGTLYFCGMTFQSGLSSLEMIEDSSKGVEELPECFLRRITYLKGLIAGAQDSKRLLEARSQAQVDTVNSLISQRHAETALNENYVMRIMAVVTLIFLPATAVATMFSTSFWNWMPLDENQGNNNIVSDWIWIYFLCSFLLSLVVYLVTYCMHRRKQERRDRRRGATRKASSIPNSNLAANWSHRSGDGLV</sequence>
<accession>A0AAN6LQC0</accession>
<dbReference type="InterPro" id="IPR045863">
    <property type="entry name" value="CorA_TM1_TM2"/>
</dbReference>
<evidence type="ECO:0000313" key="7">
    <source>
        <dbReference type="EMBL" id="KAK3202539.1"/>
    </source>
</evidence>
<dbReference type="Pfam" id="PF01544">
    <property type="entry name" value="CorA"/>
    <property type="match status" value="1"/>
</dbReference>
<evidence type="ECO:0000256" key="3">
    <source>
        <dbReference type="ARBA" id="ARBA00022989"/>
    </source>
</evidence>
<comment type="caution">
    <text evidence="7">The sequence shown here is derived from an EMBL/GenBank/DDBJ whole genome shotgun (WGS) entry which is preliminary data.</text>
</comment>
<proteinExistence type="predicted"/>
<feature type="transmembrane region" description="Helical" evidence="6">
    <location>
        <begin position="343"/>
        <end position="369"/>
    </location>
</feature>
<dbReference type="GO" id="GO:0046873">
    <property type="term" value="F:metal ion transmembrane transporter activity"/>
    <property type="evidence" value="ECO:0007669"/>
    <property type="project" value="InterPro"/>
</dbReference>
<dbReference type="GO" id="GO:0016020">
    <property type="term" value="C:membrane"/>
    <property type="evidence" value="ECO:0007669"/>
    <property type="project" value="UniProtKB-SubCell"/>
</dbReference>
<name>A0AAN6LQC0_9PLEO</name>
<feature type="transmembrane region" description="Helical" evidence="6">
    <location>
        <begin position="389"/>
        <end position="411"/>
    </location>
</feature>
<reference evidence="7 8" key="1">
    <citation type="submission" date="2021-02" db="EMBL/GenBank/DDBJ databases">
        <title>Genome assembly of Pseudopithomyces chartarum.</title>
        <authorList>
            <person name="Jauregui R."/>
            <person name="Singh J."/>
            <person name="Voisey C."/>
        </authorList>
    </citation>
    <scope>NUCLEOTIDE SEQUENCE [LARGE SCALE GENOMIC DNA]</scope>
    <source>
        <strain evidence="7 8">AGR01</strain>
    </source>
</reference>
<dbReference type="EMBL" id="WVTA01000014">
    <property type="protein sequence ID" value="KAK3202539.1"/>
    <property type="molecule type" value="Genomic_DNA"/>
</dbReference>
<evidence type="ECO:0000256" key="1">
    <source>
        <dbReference type="ARBA" id="ARBA00004141"/>
    </source>
</evidence>
<dbReference type="AlphaFoldDB" id="A0AAN6LQC0"/>
<evidence type="ECO:0000256" key="2">
    <source>
        <dbReference type="ARBA" id="ARBA00022692"/>
    </source>
</evidence>
<evidence type="ECO:0000313" key="8">
    <source>
        <dbReference type="Proteomes" id="UP001280581"/>
    </source>
</evidence>
<gene>
    <name evidence="7" type="ORF">GRF29_161g1540828</name>
</gene>
<keyword evidence="3 6" id="KW-1133">Transmembrane helix</keyword>
<dbReference type="Proteomes" id="UP001280581">
    <property type="component" value="Unassembled WGS sequence"/>
</dbReference>
<evidence type="ECO:0000256" key="5">
    <source>
        <dbReference type="SAM" id="MobiDB-lite"/>
    </source>
</evidence>
<evidence type="ECO:0000256" key="6">
    <source>
        <dbReference type="SAM" id="Phobius"/>
    </source>
</evidence>
<feature type="region of interest" description="Disordered" evidence="5">
    <location>
        <begin position="417"/>
        <end position="449"/>
    </location>
</feature>